<dbReference type="InterPro" id="IPR036412">
    <property type="entry name" value="HAD-like_sf"/>
</dbReference>
<keyword evidence="10" id="KW-0460">Magnesium</keyword>
<feature type="binding site" evidence="10">
    <location>
        <position position="112"/>
    </location>
    <ligand>
        <name>Zn(2+)</name>
        <dbReference type="ChEBI" id="CHEBI:29105"/>
    </ligand>
</feature>
<feature type="site" description="Contributes to substrate recognition" evidence="9">
    <location>
        <position position="113"/>
    </location>
</feature>
<name>A0A372IRL4_9BACT</name>
<dbReference type="GO" id="GO:0005737">
    <property type="term" value="C:cytoplasm"/>
    <property type="evidence" value="ECO:0007669"/>
    <property type="project" value="UniProtKB-SubCell"/>
</dbReference>
<feature type="site" description="Stabilizes the phosphoryl group" evidence="9">
    <location>
        <position position="64"/>
    </location>
</feature>
<dbReference type="GO" id="GO:0016791">
    <property type="term" value="F:phosphatase activity"/>
    <property type="evidence" value="ECO:0007669"/>
    <property type="project" value="InterPro"/>
</dbReference>
<comment type="cofactor">
    <cofactor evidence="10">
        <name>Mg(2+)</name>
        <dbReference type="ChEBI" id="CHEBI:18420"/>
    </cofactor>
</comment>
<dbReference type="Gene3D" id="3.40.50.1000">
    <property type="entry name" value="HAD superfamily/HAD-like"/>
    <property type="match status" value="1"/>
</dbReference>
<dbReference type="EMBL" id="QVQT01000002">
    <property type="protein sequence ID" value="RFU17534.1"/>
    <property type="molecule type" value="Genomic_DNA"/>
</dbReference>
<dbReference type="OrthoDB" id="9801899at2"/>
<dbReference type="PIRSF" id="PIRSF004682">
    <property type="entry name" value="GmhB"/>
    <property type="match status" value="1"/>
</dbReference>
<dbReference type="GO" id="GO:0046872">
    <property type="term" value="F:metal ion binding"/>
    <property type="evidence" value="ECO:0007669"/>
    <property type="project" value="UniProtKB-KW"/>
</dbReference>
<feature type="binding site" evidence="10">
    <location>
        <position position="21"/>
    </location>
    <ligand>
        <name>Mg(2+)</name>
        <dbReference type="ChEBI" id="CHEBI:18420"/>
    </ligand>
</feature>
<dbReference type="PANTHER" id="PTHR42891:SF1">
    <property type="entry name" value="D-GLYCERO-BETA-D-MANNO-HEPTOSE-1,7-BISPHOSPHATE 7-PHOSPHATASE"/>
    <property type="match status" value="1"/>
</dbReference>
<evidence type="ECO:0000256" key="10">
    <source>
        <dbReference type="PIRSR" id="PIRSR004682-4"/>
    </source>
</evidence>
<accession>A0A372IRL4</accession>
<feature type="binding site" evidence="10">
    <location>
        <position position="19"/>
    </location>
    <ligand>
        <name>Mg(2+)</name>
        <dbReference type="ChEBI" id="CHEBI:18420"/>
    </ligand>
</feature>
<dbReference type="EC" id="3.1.3.-" evidence="7"/>
<protein>
    <recommendedName>
        <fullName evidence="6 7">D,D-heptose 1,7-bisphosphate phosphatase</fullName>
        <ecNumber evidence="7">3.1.3.-</ecNumber>
    </recommendedName>
</protein>
<dbReference type="SUPFAM" id="SSF56784">
    <property type="entry name" value="HAD-like"/>
    <property type="match status" value="1"/>
</dbReference>
<feature type="active site" description="Nucleophile" evidence="8">
    <location>
        <position position="19"/>
    </location>
</feature>
<dbReference type="InterPro" id="IPR006543">
    <property type="entry name" value="Histidinol-phos"/>
</dbReference>
<evidence type="ECO:0000256" key="6">
    <source>
        <dbReference type="ARBA" id="ARBA00031828"/>
    </source>
</evidence>
<comment type="cofactor">
    <cofactor evidence="10">
        <name>Zn(2+)</name>
        <dbReference type="ChEBI" id="CHEBI:29105"/>
    </cofactor>
</comment>
<comment type="caution">
    <text evidence="11">The sequence shown here is derived from an EMBL/GenBank/DDBJ whole genome shotgun (WGS) entry which is preliminary data.</text>
</comment>
<keyword evidence="12" id="KW-1185">Reference proteome</keyword>
<feature type="site" description="Stabilizes the phosphoryl group" evidence="9">
    <location>
        <position position="114"/>
    </location>
</feature>
<evidence type="ECO:0000256" key="3">
    <source>
        <dbReference type="ARBA" id="ARBA00022723"/>
    </source>
</evidence>
<keyword evidence="5 7" id="KW-0119">Carbohydrate metabolism</keyword>
<evidence type="ECO:0000256" key="4">
    <source>
        <dbReference type="ARBA" id="ARBA00022801"/>
    </source>
</evidence>
<dbReference type="AlphaFoldDB" id="A0A372IRL4"/>
<feature type="active site" description="Proton donor" evidence="8">
    <location>
        <position position="21"/>
    </location>
</feature>
<dbReference type="InterPro" id="IPR006549">
    <property type="entry name" value="HAD-SF_hydro_IIIA"/>
</dbReference>
<evidence type="ECO:0000256" key="5">
    <source>
        <dbReference type="ARBA" id="ARBA00023277"/>
    </source>
</evidence>
<dbReference type="GO" id="GO:0005975">
    <property type="term" value="P:carbohydrate metabolic process"/>
    <property type="evidence" value="ECO:0007669"/>
    <property type="project" value="InterPro"/>
</dbReference>
<keyword evidence="4 7" id="KW-0378">Hydrolase</keyword>
<feature type="binding site" evidence="10">
    <location>
        <position position="103"/>
    </location>
    <ligand>
        <name>Zn(2+)</name>
        <dbReference type="ChEBI" id="CHEBI:29105"/>
    </ligand>
</feature>
<evidence type="ECO:0000256" key="2">
    <source>
        <dbReference type="ARBA" id="ARBA00022490"/>
    </source>
</evidence>
<dbReference type="InterPro" id="IPR004446">
    <property type="entry name" value="Heptose_bisP_phosphatase"/>
</dbReference>
<evidence type="ECO:0000256" key="8">
    <source>
        <dbReference type="PIRSR" id="PIRSR004682-1"/>
    </source>
</evidence>
<keyword evidence="10" id="KW-0862">Zinc</keyword>
<dbReference type="Proteomes" id="UP000264702">
    <property type="component" value="Unassembled WGS sequence"/>
</dbReference>
<gene>
    <name evidence="11" type="ORF">D0Y96_05175</name>
</gene>
<comment type="similarity">
    <text evidence="7">Belongs to the gmhB family.</text>
</comment>
<sequence>MNAVSAKSPFHNIDYVFLDRDGVINQKPPEGEYISCWDRFHFLPLAEAAIAGLNRSGRRIIVVTNQRGVALGLYSEAGVQSVHIAMRHHLAAHGARIDAVYYCPHDKNQCDCRKPGTAMFEQAFHDFPGASAANSVMIGDSLSDIEAARRLHMPSIFIEGDPEKQKPGAEKAALLADATASSLAEAVRRYLI</sequence>
<evidence type="ECO:0000313" key="11">
    <source>
        <dbReference type="EMBL" id="RFU17534.1"/>
    </source>
</evidence>
<organism evidence="11 12">
    <name type="scientific">Paracidobacterium acidisoli</name>
    <dbReference type="NCBI Taxonomy" id="2303751"/>
    <lineage>
        <taxon>Bacteria</taxon>
        <taxon>Pseudomonadati</taxon>
        <taxon>Acidobacteriota</taxon>
        <taxon>Terriglobia</taxon>
        <taxon>Terriglobales</taxon>
        <taxon>Acidobacteriaceae</taxon>
        <taxon>Paracidobacterium</taxon>
    </lineage>
</organism>
<dbReference type="NCBIfam" id="TIGR01656">
    <property type="entry name" value="Histidinol-ppas"/>
    <property type="match status" value="1"/>
</dbReference>
<dbReference type="PANTHER" id="PTHR42891">
    <property type="entry name" value="D-GLYCERO-BETA-D-MANNO-HEPTOSE-1,7-BISPHOSPHATE 7-PHOSPHATASE"/>
    <property type="match status" value="1"/>
</dbReference>
<feature type="binding site" evidence="10">
    <location>
        <position position="110"/>
    </location>
    <ligand>
        <name>Zn(2+)</name>
        <dbReference type="ChEBI" id="CHEBI:29105"/>
    </ligand>
</feature>
<reference evidence="11 12" key="1">
    <citation type="submission" date="2018-08" db="EMBL/GenBank/DDBJ databases">
        <title>Acidipila sp. 4G-K13, an acidobacterium isolated from forest soil.</title>
        <authorList>
            <person name="Gao Z.-H."/>
            <person name="Qiu L.-H."/>
        </authorList>
    </citation>
    <scope>NUCLEOTIDE SEQUENCE [LARGE SCALE GENOMIC DNA]</scope>
    <source>
        <strain evidence="11 12">4G-K13</strain>
    </source>
</reference>
<feature type="binding site" evidence="10">
    <location>
        <position position="105"/>
    </location>
    <ligand>
        <name>Zn(2+)</name>
        <dbReference type="ChEBI" id="CHEBI:29105"/>
    </ligand>
</feature>
<evidence type="ECO:0000256" key="7">
    <source>
        <dbReference type="PIRNR" id="PIRNR004682"/>
    </source>
</evidence>
<dbReference type="CDD" id="cd07503">
    <property type="entry name" value="HAD_HisB-N"/>
    <property type="match status" value="1"/>
</dbReference>
<dbReference type="InterPro" id="IPR023214">
    <property type="entry name" value="HAD_sf"/>
</dbReference>
<proteinExistence type="inferred from homology"/>
<comment type="subcellular location">
    <subcellularLocation>
        <location evidence="1 7">Cytoplasm</location>
    </subcellularLocation>
</comment>
<keyword evidence="3 10" id="KW-0479">Metal-binding</keyword>
<evidence type="ECO:0000313" key="12">
    <source>
        <dbReference type="Proteomes" id="UP000264702"/>
    </source>
</evidence>
<evidence type="ECO:0000256" key="9">
    <source>
        <dbReference type="PIRSR" id="PIRSR004682-3"/>
    </source>
</evidence>
<dbReference type="Pfam" id="PF13242">
    <property type="entry name" value="Hydrolase_like"/>
    <property type="match status" value="1"/>
</dbReference>
<feature type="binding site" evidence="10">
    <location>
        <position position="140"/>
    </location>
    <ligand>
        <name>Mg(2+)</name>
        <dbReference type="ChEBI" id="CHEBI:18420"/>
    </ligand>
</feature>
<keyword evidence="2 7" id="KW-0963">Cytoplasm</keyword>
<evidence type="ECO:0000256" key="1">
    <source>
        <dbReference type="ARBA" id="ARBA00004496"/>
    </source>
</evidence>
<dbReference type="NCBIfam" id="TIGR01662">
    <property type="entry name" value="HAD-SF-IIIA"/>
    <property type="match status" value="1"/>
</dbReference>